<name>A0A392VIQ2_9FABA</name>
<comment type="caution">
    <text evidence="1">The sequence shown here is derived from an EMBL/GenBank/DDBJ whole genome shotgun (WGS) entry which is preliminary data.</text>
</comment>
<evidence type="ECO:0000313" key="1">
    <source>
        <dbReference type="EMBL" id="MCI88278.1"/>
    </source>
</evidence>
<proteinExistence type="predicted"/>
<feature type="non-terminal residue" evidence="1">
    <location>
        <position position="1"/>
    </location>
</feature>
<dbReference type="Proteomes" id="UP000265520">
    <property type="component" value="Unassembled WGS sequence"/>
</dbReference>
<organism evidence="1 2">
    <name type="scientific">Trifolium medium</name>
    <dbReference type="NCBI Taxonomy" id="97028"/>
    <lineage>
        <taxon>Eukaryota</taxon>
        <taxon>Viridiplantae</taxon>
        <taxon>Streptophyta</taxon>
        <taxon>Embryophyta</taxon>
        <taxon>Tracheophyta</taxon>
        <taxon>Spermatophyta</taxon>
        <taxon>Magnoliopsida</taxon>
        <taxon>eudicotyledons</taxon>
        <taxon>Gunneridae</taxon>
        <taxon>Pentapetalae</taxon>
        <taxon>rosids</taxon>
        <taxon>fabids</taxon>
        <taxon>Fabales</taxon>
        <taxon>Fabaceae</taxon>
        <taxon>Papilionoideae</taxon>
        <taxon>50 kb inversion clade</taxon>
        <taxon>NPAAA clade</taxon>
        <taxon>Hologalegina</taxon>
        <taxon>IRL clade</taxon>
        <taxon>Trifolieae</taxon>
        <taxon>Trifolium</taxon>
    </lineage>
</organism>
<dbReference type="AlphaFoldDB" id="A0A392VIQ2"/>
<keyword evidence="2" id="KW-1185">Reference proteome</keyword>
<protein>
    <submittedName>
        <fullName evidence="1">Uncharacterized protein</fullName>
    </submittedName>
</protein>
<dbReference type="EMBL" id="LXQA011188744">
    <property type="protein sequence ID" value="MCI88278.1"/>
    <property type="molecule type" value="Genomic_DNA"/>
</dbReference>
<evidence type="ECO:0000313" key="2">
    <source>
        <dbReference type="Proteomes" id="UP000265520"/>
    </source>
</evidence>
<sequence>KGKVEPKATDEKGQGVPIVDEWVGAESVTGSDHDAEVTWKYFPLQEDIQ</sequence>
<reference evidence="1 2" key="1">
    <citation type="journal article" date="2018" name="Front. Plant Sci.">
        <title>Red Clover (Trifolium pratense) and Zigzag Clover (T. medium) - A Picture of Genomic Similarities and Differences.</title>
        <authorList>
            <person name="Dluhosova J."/>
            <person name="Istvanek J."/>
            <person name="Nedelnik J."/>
            <person name="Repkova J."/>
        </authorList>
    </citation>
    <scope>NUCLEOTIDE SEQUENCE [LARGE SCALE GENOMIC DNA]</scope>
    <source>
        <strain evidence="2">cv. 10/8</strain>
        <tissue evidence="1">Leaf</tissue>
    </source>
</reference>
<accession>A0A392VIQ2</accession>